<dbReference type="KEGG" id="dpl:KGM_201842"/>
<name>A0A212F7V9_DANPL</name>
<keyword evidence="1" id="KW-1015">Disulfide bond</keyword>
<dbReference type="Pfam" id="PF00055">
    <property type="entry name" value="Laminin_N"/>
    <property type="match status" value="1"/>
</dbReference>
<keyword evidence="5" id="KW-1185">Reference proteome</keyword>
<dbReference type="AlphaFoldDB" id="A0A212F7V9"/>
<protein>
    <submittedName>
        <fullName evidence="4">Laminin alpha-1 2 chain</fullName>
    </submittedName>
</protein>
<dbReference type="Gene3D" id="2.60.120.260">
    <property type="entry name" value="Galactose-binding domain-like"/>
    <property type="match status" value="1"/>
</dbReference>
<dbReference type="InterPro" id="IPR008211">
    <property type="entry name" value="Laminin_N"/>
</dbReference>
<evidence type="ECO:0000313" key="5">
    <source>
        <dbReference type="Proteomes" id="UP000007151"/>
    </source>
</evidence>
<sequence length="137" mass="15141">MIFDISVLEPQRSDYIICFYEHIQSKYISSIIKQDLNQKTLAVISANATCGDNGAEEFCRETAGKRVVVCDVCEGPEGPSSRRHPAGLAVDGDPSTWWQSPIITDGNYQNVELVAVLPGGMINKKYLRPPVPREMAL</sequence>
<dbReference type="PROSITE" id="PS51117">
    <property type="entry name" value="LAMININ_NTER"/>
    <property type="match status" value="1"/>
</dbReference>
<comment type="caution">
    <text evidence="4">The sequence shown here is derived from an EMBL/GenBank/DDBJ whole genome shotgun (WGS) entry which is preliminary data.</text>
</comment>
<organism evidence="4 5">
    <name type="scientific">Danaus plexippus plexippus</name>
    <dbReference type="NCBI Taxonomy" id="278856"/>
    <lineage>
        <taxon>Eukaryota</taxon>
        <taxon>Metazoa</taxon>
        <taxon>Ecdysozoa</taxon>
        <taxon>Arthropoda</taxon>
        <taxon>Hexapoda</taxon>
        <taxon>Insecta</taxon>
        <taxon>Pterygota</taxon>
        <taxon>Neoptera</taxon>
        <taxon>Endopterygota</taxon>
        <taxon>Lepidoptera</taxon>
        <taxon>Glossata</taxon>
        <taxon>Ditrysia</taxon>
        <taxon>Papilionoidea</taxon>
        <taxon>Nymphalidae</taxon>
        <taxon>Danainae</taxon>
        <taxon>Danaini</taxon>
        <taxon>Danaina</taxon>
        <taxon>Danaus</taxon>
        <taxon>Danaus</taxon>
    </lineage>
</organism>
<gene>
    <name evidence="4" type="ORF">KGM_201842</name>
</gene>
<feature type="domain" description="Laminin N-terminal" evidence="3">
    <location>
        <begin position="27"/>
        <end position="137"/>
    </location>
</feature>
<accession>A0A212F7V9</accession>
<reference evidence="4 5" key="1">
    <citation type="journal article" date="2011" name="Cell">
        <title>The monarch butterfly genome yields insights into long-distance migration.</title>
        <authorList>
            <person name="Zhan S."/>
            <person name="Merlin C."/>
            <person name="Boore J.L."/>
            <person name="Reppert S.M."/>
        </authorList>
    </citation>
    <scope>NUCLEOTIDE SEQUENCE [LARGE SCALE GENOMIC DNA]</scope>
    <source>
        <strain evidence="4">F-2</strain>
    </source>
</reference>
<dbReference type="Proteomes" id="UP000007151">
    <property type="component" value="Unassembled WGS sequence"/>
</dbReference>
<evidence type="ECO:0000256" key="2">
    <source>
        <dbReference type="ARBA" id="ARBA00023292"/>
    </source>
</evidence>
<proteinExistence type="predicted"/>
<evidence type="ECO:0000313" key="4">
    <source>
        <dbReference type="EMBL" id="OWR49822.1"/>
    </source>
</evidence>
<evidence type="ECO:0000259" key="3">
    <source>
        <dbReference type="PROSITE" id="PS51117"/>
    </source>
</evidence>
<dbReference type="STRING" id="278856.A0A212F7V9"/>
<dbReference type="EMBL" id="AGBW02009824">
    <property type="protein sequence ID" value="OWR49822.1"/>
    <property type="molecule type" value="Genomic_DNA"/>
</dbReference>
<dbReference type="eggNOG" id="KOG1836">
    <property type="taxonomic scope" value="Eukaryota"/>
</dbReference>
<dbReference type="InParanoid" id="A0A212F7V9"/>
<keyword evidence="2" id="KW-0424">Laminin EGF-like domain</keyword>
<evidence type="ECO:0000256" key="1">
    <source>
        <dbReference type="ARBA" id="ARBA00023157"/>
    </source>
</evidence>